<dbReference type="AlphaFoldDB" id="A0AAD5J1S1"/>
<feature type="compositionally biased region" description="Low complexity" evidence="1">
    <location>
        <begin position="1"/>
        <end position="24"/>
    </location>
</feature>
<feature type="region of interest" description="Disordered" evidence="1">
    <location>
        <begin position="1"/>
        <end position="31"/>
    </location>
</feature>
<keyword evidence="3" id="KW-1185">Reference proteome</keyword>
<organism evidence="2 3">
    <name type="scientific">Acer negundo</name>
    <name type="common">Box elder</name>
    <dbReference type="NCBI Taxonomy" id="4023"/>
    <lineage>
        <taxon>Eukaryota</taxon>
        <taxon>Viridiplantae</taxon>
        <taxon>Streptophyta</taxon>
        <taxon>Embryophyta</taxon>
        <taxon>Tracheophyta</taxon>
        <taxon>Spermatophyta</taxon>
        <taxon>Magnoliopsida</taxon>
        <taxon>eudicotyledons</taxon>
        <taxon>Gunneridae</taxon>
        <taxon>Pentapetalae</taxon>
        <taxon>rosids</taxon>
        <taxon>malvids</taxon>
        <taxon>Sapindales</taxon>
        <taxon>Sapindaceae</taxon>
        <taxon>Hippocastanoideae</taxon>
        <taxon>Acereae</taxon>
        <taxon>Acer</taxon>
    </lineage>
</organism>
<reference evidence="2" key="1">
    <citation type="journal article" date="2022" name="Plant J.">
        <title>Strategies of tolerance reflected in two North American maple genomes.</title>
        <authorList>
            <person name="McEvoy S.L."/>
            <person name="Sezen U.U."/>
            <person name="Trouern-Trend A."/>
            <person name="McMahon S.M."/>
            <person name="Schaberg P.G."/>
            <person name="Yang J."/>
            <person name="Wegrzyn J.L."/>
            <person name="Swenson N.G."/>
        </authorList>
    </citation>
    <scope>NUCLEOTIDE SEQUENCE</scope>
    <source>
        <strain evidence="2">91603</strain>
    </source>
</reference>
<comment type="caution">
    <text evidence="2">The sequence shown here is derived from an EMBL/GenBank/DDBJ whole genome shotgun (WGS) entry which is preliminary data.</text>
</comment>
<evidence type="ECO:0000313" key="3">
    <source>
        <dbReference type="Proteomes" id="UP001064489"/>
    </source>
</evidence>
<gene>
    <name evidence="2" type="ORF">LWI28_028052</name>
</gene>
<protein>
    <submittedName>
        <fullName evidence="2">Uncharacterized protein</fullName>
    </submittedName>
</protein>
<dbReference type="Proteomes" id="UP001064489">
    <property type="component" value="Chromosome 4"/>
</dbReference>
<sequence length="170" mass="19253">MSTGKTSRSTTTTRDSGRTSTTWSPKMDNIIETPKTKVDQKESNEQINKALYGSSNIIRRLPVFEEICSSRKETLVEIMSTCKTSRSTTTTRDSDRTSTTWSLRMDNIIETPKTEVDQKESNEQINKALYGSSNIIRRLPVFEEICSSKKGNTRRLPVFEEICPSTNGNK</sequence>
<proteinExistence type="predicted"/>
<accession>A0AAD5J1S1</accession>
<evidence type="ECO:0000313" key="2">
    <source>
        <dbReference type="EMBL" id="KAI9182704.1"/>
    </source>
</evidence>
<reference evidence="2" key="2">
    <citation type="submission" date="2023-02" db="EMBL/GenBank/DDBJ databases">
        <authorList>
            <person name="Swenson N.G."/>
            <person name="Wegrzyn J.L."/>
            <person name="Mcevoy S.L."/>
        </authorList>
    </citation>
    <scope>NUCLEOTIDE SEQUENCE</scope>
    <source>
        <strain evidence="2">91603</strain>
        <tissue evidence="2">Leaf</tissue>
    </source>
</reference>
<evidence type="ECO:0000256" key="1">
    <source>
        <dbReference type="SAM" id="MobiDB-lite"/>
    </source>
</evidence>
<name>A0AAD5J1S1_ACENE</name>
<dbReference type="EMBL" id="JAJSOW010000101">
    <property type="protein sequence ID" value="KAI9182704.1"/>
    <property type="molecule type" value="Genomic_DNA"/>
</dbReference>